<evidence type="ECO:0000256" key="5">
    <source>
        <dbReference type="ARBA" id="ARBA00022989"/>
    </source>
</evidence>
<sequence length="300" mass="30245">MSRADDAGDDLRDLAPAYALDALDEFDRARFERALAVSPELQAEVAAFREIASGLGEAVEPVAPPASLKAGLFDRLDSAPQERRADAAATAAPVDPTQVGPESVAPVPSAPVEPAASVAPAVEATPAGGAAPAPEADRAPAPVADLAARRARRRLAIAWSSAAAVVLLIAGAFIGANWFGPNGWGAQREMAALAAASDAQQTVAPVAGGGEVTLVSSAEQGRSAVLASGLTELGDAHTYELWYIDEAGAISAGTFDVAGSDEAWRILEGDFAPGVAVGITVEPAGGSPQPTTDPVAVIQT</sequence>
<evidence type="ECO:0000256" key="6">
    <source>
        <dbReference type="ARBA" id="ARBA00023015"/>
    </source>
</evidence>
<evidence type="ECO:0000256" key="9">
    <source>
        <dbReference type="ARBA" id="ARBA00029829"/>
    </source>
</evidence>
<evidence type="ECO:0000259" key="13">
    <source>
        <dbReference type="Pfam" id="PF10099"/>
    </source>
</evidence>
<keyword evidence="3" id="KW-1003">Cell membrane</keyword>
<dbReference type="InterPro" id="IPR018764">
    <property type="entry name" value="RskA_C"/>
</dbReference>
<evidence type="ECO:0000256" key="12">
    <source>
        <dbReference type="SAM" id="Phobius"/>
    </source>
</evidence>
<evidence type="ECO:0000256" key="3">
    <source>
        <dbReference type="ARBA" id="ARBA00022475"/>
    </source>
</evidence>
<dbReference type="InterPro" id="IPR053877">
    <property type="entry name" value="RskA_N"/>
</dbReference>
<gene>
    <name evidence="15" type="ORF">GCM10009717_00140</name>
</gene>
<dbReference type="Gene3D" id="1.10.10.1320">
    <property type="entry name" value="Anti-sigma factor, zinc-finger domain"/>
    <property type="match status" value="1"/>
</dbReference>
<feature type="domain" description="Anti-sigma K factor RskA C-terminal" evidence="13">
    <location>
        <begin position="159"/>
        <end position="295"/>
    </location>
</feature>
<evidence type="ECO:0000313" key="16">
    <source>
        <dbReference type="Proteomes" id="UP001499954"/>
    </source>
</evidence>
<proteinExistence type="predicted"/>
<comment type="caution">
    <text evidence="15">The sequence shown here is derived from an EMBL/GenBank/DDBJ whole genome shotgun (WGS) entry which is preliminary data.</text>
</comment>
<keyword evidence="16" id="KW-1185">Reference proteome</keyword>
<evidence type="ECO:0000256" key="2">
    <source>
        <dbReference type="ARBA" id="ARBA00004236"/>
    </source>
</evidence>
<dbReference type="RefSeq" id="WP_157416313.1">
    <property type="nucleotide sequence ID" value="NZ_BAAAMK010000001.1"/>
</dbReference>
<evidence type="ECO:0000256" key="8">
    <source>
        <dbReference type="ARBA" id="ARBA00023163"/>
    </source>
</evidence>
<dbReference type="InterPro" id="IPR041916">
    <property type="entry name" value="Anti_sigma_zinc_sf"/>
</dbReference>
<evidence type="ECO:0000256" key="11">
    <source>
        <dbReference type="SAM" id="MobiDB-lite"/>
    </source>
</evidence>
<dbReference type="InterPro" id="IPR051474">
    <property type="entry name" value="Anti-sigma-K/W_factor"/>
</dbReference>
<feature type="compositionally biased region" description="Low complexity" evidence="11">
    <location>
        <begin position="87"/>
        <end position="112"/>
    </location>
</feature>
<keyword evidence="6" id="KW-0805">Transcription regulation</keyword>
<protein>
    <recommendedName>
        <fullName evidence="10">Regulator of SigK</fullName>
    </recommendedName>
    <alternativeName>
        <fullName evidence="9">Sigma-K anti-sigma factor RskA</fullName>
    </alternativeName>
</protein>
<dbReference type="PANTHER" id="PTHR37461:SF1">
    <property type="entry name" value="ANTI-SIGMA-K FACTOR RSKA"/>
    <property type="match status" value="1"/>
</dbReference>
<dbReference type="Pfam" id="PF22618">
    <property type="entry name" value="RskA_N"/>
    <property type="match status" value="1"/>
</dbReference>
<evidence type="ECO:0000259" key="14">
    <source>
        <dbReference type="Pfam" id="PF22618"/>
    </source>
</evidence>
<dbReference type="PANTHER" id="PTHR37461">
    <property type="entry name" value="ANTI-SIGMA-K FACTOR RSKA"/>
    <property type="match status" value="1"/>
</dbReference>
<organism evidence="15 16">
    <name type="scientific">Agromyces allii</name>
    <dbReference type="NCBI Taxonomy" id="393607"/>
    <lineage>
        <taxon>Bacteria</taxon>
        <taxon>Bacillati</taxon>
        <taxon>Actinomycetota</taxon>
        <taxon>Actinomycetes</taxon>
        <taxon>Micrococcales</taxon>
        <taxon>Microbacteriaceae</taxon>
        <taxon>Agromyces</taxon>
    </lineage>
</organism>
<name>A0ABP5BAR9_9MICO</name>
<evidence type="ECO:0000256" key="1">
    <source>
        <dbReference type="ARBA" id="ARBA00004167"/>
    </source>
</evidence>
<evidence type="ECO:0000256" key="7">
    <source>
        <dbReference type="ARBA" id="ARBA00023136"/>
    </source>
</evidence>
<evidence type="ECO:0000256" key="4">
    <source>
        <dbReference type="ARBA" id="ARBA00022692"/>
    </source>
</evidence>
<dbReference type="EMBL" id="BAAAMK010000001">
    <property type="protein sequence ID" value="GAA1937671.1"/>
    <property type="molecule type" value="Genomic_DNA"/>
</dbReference>
<keyword evidence="5 12" id="KW-1133">Transmembrane helix</keyword>
<evidence type="ECO:0000256" key="10">
    <source>
        <dbReference type="ARBA" id="ARBA00030803"/>
    </source>
</evidence>
<evidence type="ECO:0000313" key="15">
    <source>
        <dbReference type="EMBL" id="GAA1937671.1"/>
    </source>
</evidence>
<dbReference type="Pfam" id="PF10099">
    <property type="entry name" value="RskA_C"/>
    <property type="match status" value="1"/>
</dbReference>
<keyword evidence="7 12" id="KW-0472">Membrane</keyword>
<keyword evidence="4 12" id="KW-0812">Transmembrane</keyword>
<feature type="domain" description="Anti-sigma-K factor RskA N-terminal" evidence="14">
    <location>
        <begin position="11"/>
        <end position="50"/>
    </location>
</feature>
<dbReference type="Proteomes" id="UP001499954">
    <property type="component" value="Unassembled WGS sequence"/>
</dbReference>
<keyword evidence="8" id="KW-0804">Transcription</keyword>
<reference evidence="16" key="1">
    <citation type="journal article" date="2019" name="Int. J. Syst. Evol. Microbiol.">
        <title>The Global Catalogue of Microorganisms (GCM) 10K type strain sequencing project: providing services to taxonomists for standard genome sequencing and annotation.</title>
        <authorList>
            <consortium name="The Broad Institute Genomics Platform"/>
            <consortium name="The Broad Institute Genome Sequencing Center for Infectious Disease"/>
            <person name="Wu L."/>
            <person name="Ma J."/>
        </authorList>
    </citation>
    <scope>NUCLEOTIDE SEQUENCE [LARGE SCALE GENOMIC DNA]</scope>
    <source>
        <strain evidence="16">JCM 13584</strain>
    </source>
</reference>
<accession>A0ABP5BAR9</accession>
<feature type="transmembrane region" description="Helical" evidence="12">
    <location>
        <begin position="156"/>
        <end position="179"/>
    </location>
</feature>
<comment type="subcellular location">
    <subcellularLocation>
        <location evidence="2">Cell membrane</location>
    </subcellularLocation>
    <subcellularLocation>
        <location evidence="1">Membrane</location>
        <topology evidence="1">Single-pass membrane protein</topology>
    </subcellularLocation>
</comment>
<feature type="region of interest" description="Disordered" evidence="11">
    <location>
        <begin position="80"/>
        <end position="112"/>
    </location>
</feature>